<gene>
    <name evidence="3" type="ORF">SAMN05445060_0609</name>
</gene>
<dbReference type="PANTHER" id="PTHR31793">
    <property type="entry name" value="4-HYDROXYBENZOYL-COA THIOESTERASE FAMILY MEMBER"/>
    <property type="match status" value="1"/>
</dbReference>
<protein>
    <submittedName>
        <fullName evidence="3">Acyl-CoA thioester hydrolase</fullName>
    </submittedName>
</protein>
<proteinExistence type="inferred from homology"/>
<reference evidence="3 4" key="1">
    <citation type="submission" date="2017-01" db="EMBL/GenBank/DDBJ databases">
        <authorList>
            <person name="Mah S.A."/>
            <person name="Swanson W.J."/>
            <person name="Moy G.W."/>
            <person name="Vacquier V.D."/>
        </authorList>
    </citation>
    <scope>NUCLEOTIDE SEQUENCE [LARGE SCALE GENOMIC DNA]</scope>
    <source>
        <strain evidence="3 4">CPCC 203464</strain>
    </source>
</reference>
<dbReference type="STRING" id="1344003.SAMN05445060_0609"/>
<dbReference type="GO" id="GO:0047617">
    <property type="term" value="F:fatty acyl-CoA hydrolase activity"/>
    <property type="evidence" value="ECO:0007669"/>
    <property type="project" value="TreeGrafter"/>
</dbReference>
<dbReference type="RefSeq" id="WP_076476524.1">
    <property type="nucleotide sequence ID" value="NZ_FTNT01000002.1"/>
</dbReference>
<evidence type="ECO:0000256" key="2">
    <source>
        <dbReference type="ARBA" id="ARBA00022801"/>
    </source>
</evidence>
<dbReference type="InterPro" id="IPR050563">
    <property type="entry name" value="4-hydroxybenzoyl-CoA_TE"/>
</dbReference>
<dbReference type="CDD" id="cd00586">
    <property type="entry name" value="4HBT"/>
    <property type="match status" value="1"/>
</dbReference>
<keyword evidence="4" id="KW-1185">Reference proteome</keyword>
<comment type="similarity">
    <text evidence="1">Belongs to the 4-hydroxybenzoyl-CoA thioesterase family.</text>
</comment>
<evidence type="ECO:0000313" key="3">
    <source>
        <dbReference type="EMBL" id="SIR74794.1"/>
    </source>
</evidence>
<dbReference type="SUPFAM" id="SSF54637">
    <property type="entry name" value="Thioesterase/thiol ester dehydrase-isomerase"/>
    <property type="match status" value="1"/>
</dbReference>
<dbReference type="Proteomes" id="UP000186218">
    <property type="component" value="Unassembled WGS sequence"/>
</dbReference>
<dbReference type="PANTHER" id="PTHR31793:SF27">
    <property type="entry name" value="NOVEL THIOESTERASE SUPERFAMILY DOMAIN AND SAPOSIN A-TYPE DOMAIN CONTAINING PROTEIN (0610012H03RIK)"/>
    <property type="match status" value="1"/>
</dbReference>
<organism evidence="3 4">
    <name type="scientific">Williamsia sterculiae</name>
    <dbReference type="NCBI Taxonomy" id="1344003"/>
    <lineage>
        <taxon>Bacteria</taxon>
        <taxon>Bacillati</taxon>
        <taxon>Actinomycetota</taxon>
        <taxon>Actinomycetes</taxon>
        <taxon>Mycobacteriales</taxon>
        <taxon>Nocardiaceae</taxon>
        <taxon>Williamsia</taxon>
    </lineage>
</organism>
<keyword evidence="2 3" id="KW-0378">Hydrolase</keyword>
<dbReference type="AlphaFoldDB" id="A0A1N7DG77"/>
<dbReference type="EMBL" id="FTNT01000002">
    <property type="protein sequence ID" value="SIR74794.1"/>
    <property type="molecule type" value="Genomic_DNA"/>
</dbReference>
<name>A0A1N7DG77_9NOCA</name>
<dbReference type="OrthoDB" id="9799036at2"/>
<dbReference type="InterPro" id="IPR029069">
    <property type="entry name" value="HotDog_dom_sf"/>
</dbReference>
<evidence type="ECO:0000256" key="1">
    <source>
        <dbReference type="ARBA" id="ARBA00005953"/>
    </source>
</evidence>
<sequence>MSDSHDEVDPAGFGVLWPVGTRWDDNDHYGHVNNVTYYAFFDTAVNAWLIAVTGVDIRTLPAIGVVAETSCRYLRELSFPDQLAVGIAVERLGSRSVTYRLAIFRRDGDALQPAATGRFVHVYVDAETRRSVAIPEQIRSAVAELEAQQQRP</sequence>
<accession>A0A1N7DG77</accession>
<dbReference type="Pfam" id="PF13279">
    <property type="entry name" value="4HBT_2"/>
    <property type="match status" value="1"/>
</dbReference>
<dbReference type="Gene3D" id="3.10.129.10">
    <property type="entry name" value="Hotdog Thioesterase"/>
    <property type="match status" value="1"/>
</dbReference>
<evidence type="ECO:0000313" key="4">
    <source>
        <dbReference type="Proteomes" id="UP000186218"/>
    </source>
</evidence>